<gene>
    <name evidence="2" type="ORF">MZO42_04060</name>
</gene>
<feature type="transmembrane region" description="Helical" evidence="1">
    <location>
        <begin position="24"/>
        <end position="45"/>
    </location>
</feature>
<keyword evidence="1" id="KW-0812">Transmembrane</keyword>
<keyword evidence="1" id="KW-0472">Membrane</keyword>
<proteinExistence type="predicted"/>
<accession>A0ABU3N266</accession>
<sequence>MWVFVGLACTELVVVHFLVALWDWRVALVLSLVSLVSVLWLIGVIRSFRRLPVVIGEGRVRLRAGRLKTIDVPLDQVAEIRTQWPGEDLKTREALNLALIAWPNIVIELRTPRPGRRAIRRIGHRFDDPAAFQTALAAATQAEEGGGL</sequence>
<name>A0ABU3N266_9SPHN</name>
<organism evidence="2">
    <name type="scientific">Sphingomonas psychrotolerans</name>
    <dbReference type="NCBI Taxonomy" id="1327635"/>
    <lineage>
        <taxon>Bacteria</taxon>
        <taxon>Pseudomonadati</taxon>
        <taxon>Pseudomonadota</taxon>
        <taxon>Alphaproteobacteria</taxon>
        <taxon>Sphingomonadales</taxon>
        <taxon>Sphingomonadaceae</taxon>
        <taxon>Sphingomonas</taxon>
    </lineage>
</organism>
<keyword evidence="1" id="KW-1133">Transmembrane helix</keyword>
<evidence type="ECO:0000313" key="2">
    <source>
        <dbReference type="EMBL" id="MDT8757862.1"/>
    </source>
</evidence>
<dbReference type="EMBL" id="JALMLT010000001">
    <property type="protein sequence ID" value="MDT8757862.1"/>
    <property type="molecule type" value="Genomic_DNA"/>
</dbReference>
<reference evidence="2" key="1">
    <citation type="submission" date="2022-04" db="EMBL/GenBank/DDBJ databases">
        <title>Tomato heritable bacteria conferring resistance against bacterial wilt.</title>
        <authorList>
            <person name="Yin J."/>
        </authorList>
    </citation>
    <scope>NUCLEOTIDE SEQUENCE</scope>
    <source>
        <strain evidence="2">Cra20</strain>
    </source>
</reference>
<comment type="caution">
    <text evidence="2">The sequence shown here is derived from an EMBL/GenBank/DDBJ whole genome shotgun (WGS) entry which is preliminary data.</text>
</comment>
<evidence type="ECO:0000256" key="1">
    <source>
        <dbReference type="SAM" id="Phobius"/>
    </source>
</evidence>
<protein>
    <submittedName>
        <fullName evidence="2">Uncharacterized protein</fullName>
    </submittedName>
</protein>